<evidence type="ECO:0000313" key="6">
    <source>
        <dbReference type="Proteomes" id="UP001344447"/>
    </source>
</evidence>
<dbReference type="InterPro" id="IPR003737">
    <property type="entry name" value="GlcNAc_PI_deacetylase-related"/>
</dbReference>
<dbReference type="InterPro" id="IPR024078">
    <property type="entry name" value="LmbE-like_dom_sf"/>
</dbReference>
<name>A0AAN7UFA2_9MYCE</name>
<comment type="similarity">
    <text evidence="1">Belongs to the glucosamine/galactosamine-6-phosphate isomerase family.</text>
</comment>
<sequence>MSTIQQQYSGVNKINSETGLFECNEEFKSKEKLETLVYQDPEQVNIFIASEIVKAIEAANSNGKPLVLGLTCGSTPSGVYDQLVKLYKENKVSFKNVITFNVDEYYPIERTRIQSFYRYMQENLFELIDIKKENINFLNGEIPESEIDKHLKEYEEKIEKVGGIDFMLIPIGKRIGFNEAGSLANTKTRLVDLEQNTRIDAASDFFGTEHVPHHALTMGLSTMFNAKRVILMAFSEGKASIVQKTTEGEITQSIPSSIFQRHQKCQLIIDEAAAVEITRCKQPWVIHSTGTTLTIKWSPLLARKAVIWLSLKLGKPILKLEEEEYHDHNLSSLLKAFGPCHNLNLKVFRYLQSTINGWPGGRPTQHPTSPKTNSDDNNNNNHNNNNHHHDSSFDQINIINEMWDYDGNIKPTSKRVIVFSPHPDDDVISMGGTFIRLCDQGHKVHVAYQTSGNIAVWDDDAVRFANFASEFSKLFSLGTESTEKSNNIEKGVNEFIKTKKPGQPDSKDIQLIKGLIRKTEARAGARYAGVAPDRIHFLDLPFYETGAVKKKPLGEEDIEIMVKFLESIKPEIIFAAGDLSDPHGTHRVCLKAILSAIDRLKTKDWMKECQVWLYRGAWQEWEPERIEMAVPMSPFELMRKRMSIFKHQSQKDVPAFPGTDKREFWVRAECRNRETAKIYDNLGLTEFEAMEAFVSYKIPQ</sequence>
<dbReference type="Pfam" id="PF02585">
    <property type="entry name" value="PIG-L"/>
    <property type="match status" value="1"/>
</dbReference>
<reference evidence="5 6" key="1">
    <citation type="submission" date="2023-11" db="EMBL/GenBank/DDBJ databases">
        <title>Dfirmibasis_genome.</title>
        <authorList>
            <person name="Edelbroek B."/>
            <person name="Kjellin J."/>
            <person name="Jerlstrom-Hultqvist J."/>
            <person name="Soderbom F."/>
        </authorList>
    </citation>
    <scope>NUCLEOTIDE SEQUENCE [LARGE SCALE GENOMIC DNA]</scope>
    <source>
        <strain evidence="5 6">TNS-C-14</strain>
    </source>
</reference>
<dbReference type="NCBIfam" id="NF002557">
    <property type="entry name" value="PRK02122.1"/>
    <property type="match status" value="2"/>
</dbReference>
<dbReference type="EMBL" id="JAVFKY010000002">
    <property type="protein sequence ID" value="KAK5580368.1"/>
    <property type="molecule type" value="Genomic_DNA"/>
</dbReference>
<dbReference type="InterPro" id="IPR052960">
    <property type="entry name" value="GlcN6P_deaminase-like"/>
</dbReference>
<keyword evidence="6" id="KW-1185">Reference proteome</keyword>
<comment type="caution">
    <text evidence="5">The sequence shown here is derived from an EMBL/GenBank/DDBJ whole genome shotgun (WGS) entry which is preliminary data.</text>
</comment>
<dbReference type="PANTHER" id="PTHR42892">
    <property type="entry name" value="GLUCOSAMINE-6-PHOSPHATE DEAMINASE-LIKE PROTEIN BT_0258-RELATED"/>
    <property type="match status" value="1"/>
</dbReference>
<dbReference type="Proteomes" id="UP001344447">
    <property type="component" value="Unassembled WGS sequence"/>
</dbReference>
<evidence type="ECO:0000256" key="3">
    <source>
        <dbReference type="SAM" id="MobiDB-lite"/>
    </source>
</evidence>
<comment type="similarity">
    <text evidence="2">Belongs to the PIGL family.</text>
</comment>
<feature type="region of interest" description="Disordered" evidence="3">
    <location>
        <begin position="359"/>
        <end position="391"/>
    </location>
</feature>
<dbReference type="Gene3D" id="3.40.50.10320">
    <property type="entry name" value="LmbE-like"/>
    <property type="match status" value="1"/>
</dbReference>
<dbReference type="GO" id="GO:0004342">
    <property type="term" value="F:glucosamine-6-phosphate deaminase activity"/>
    <property type="evidence" value="ECO:0007669"/>
    <property type="project" value="InterPro"/>
</dbReference>
<feature type="compositionally biased region" description="Low complexity" evidence="3">
    <location>
        <begin position="375"/>
        <end position="384"/>
    </location>
</feature>
<evidence type="ECO:0000256" key="2">
    <source>
        <dbReference type="ARBA" id="ARBA00006066"/>
    </source>
</evidence>
<dbReference type="Gene3D" id="3.40.50.1360">
    <property type="match status" value="1"/>
</dbReference>
<dbReference type="GO" id="GO:0005975">
    <property type="term" value="P:carbohydrate metabolic process"/>
    <property type="evidence" value="ECO:0007669"/>
    <property type="project" value="InterPro"/>
</dbReference>
<dbReference type="AlphaFoldDB" id="A0AAN7UFA2"/>
<organism evidence="5 6">
    <name type="scientific">Dictyostelium firmibasis</name>
    <dbReference type="NCBI Taxonomy" id="79012"/>
    <lineage>
        <taxon>Eukaryota</taxon>
        <taxon>Amoebozoa</taxon>
        <taxon>Evosea</taxon>
        <taxon>Eumycetozoa</taxon>
        <taxon>Dictyostelia</taxon>
        <taxon>Dictyosteliales</taxon>
        <taxon>Dictyosteliaceae</taxon>
        <taxon>Dictyostelium</taxon>
    </lineage>
</organism>
<dbReference type="InterPro" id="IPR004547">
    <property type="entry name" value="Glucosamine6P_isomerase"/>
</dbReference>
<dbReference type="InterPro" id="IPR006148">
    <property type="entry name" value="Glc/Gal-6P_isomerase"/>
</dbReference>
<evidence type="ECO:0000259" key="4">
    <source>
        <dbReference type="Pfam" id="PF01182"/>
    </source>
</evidence>
<protein>
    <recommendedName>
        <fullName evidence="4">Glucosamine/galactosamine-6-phosphate isomerase domain-containing protein</fullName>
    </recommendedName>
</protein>
<evidence type="ECO:0000256" key="1">
    <source>
        <dbReference type="ARBA" id="ARBA00005526"/>
    </source>
</evidence>
<dbReference type="PANTHER" id="PTHR42892:SF1">
    <property type="entry name" value="GLUCOSAMINE-6-PHOSPHATE ISOMERASE"/>
    <property type="match status" value="1"/>
</dbReference>
<dbReference type="Pfam" id="PF01182">
    <property type="entry name" value="Glucosamine_iso"/>
    <property type="match status" value="1"/>
</dbReference>
<accession>A0AAN7UFA2</accession>
<dbReference type="SUPFAM" id="SSF100950">
    <property type="entry name" value="NagB/RpiA/CoA transferase-like"/>
    <property type="match status" value="1"/>
</dbReference>
<dbReference type="SUPFAM" id="SSF102588">
    <property type="entry name" value="LmbE-like"/>
    <property type="match status" value="1"/>
</dbReference>
<dbReference type="CDD" id="cd01399">
    <property type="entry name" value="GlcN6P_deaminase"/>
    <property type="match status" value="1"/>
</dbReference>
<dbReference type="GO" id="GO:0006044">
    <property type="term" value="P:N-acetylglucosamine metabolic process"/>
    <property type="evidence" value="ECO:0007669"/>
    <property type="project" value="InterPro"/>
</dbReference>
<gene>
    <name evidence="5" type="ORF">RB653_000384</name>
</gene>
<feature type="domain" description="Glucosamine/galactosamine-6-phosphate isomerase" evidence="4">
    <location>
        <begin position="40"/>
        <end position="263"/>
    </location>
</feature>
<proteinExistence type="inferred from homology"/>
<evidence type="ECO:0000313" key="5">
    <source>
        <dbReference type="EMBL" id="KAK5580368.1"/>
    </source>
</evidence>
<dbReference type="InterPro" id="IPR037171">
    <property type="entry name" value="NagB/RpiA_transferase-like"/>
</dbReference>